<dbReference type="EMBL" id="JBHRZN010000002">
    <property type="protein sequence ID" value="MFC3849889.1"/>
    <property type="molecule type" value="Genomic_DNA"/>
</dbReference>
<accession>A0ABV7ZQ09</accession>
<dbReference type="Pfam" id="PF11343">
    <property type="entry name" value="DUF3145"/>
    <property type="match status" value="1"/>
</dbReference>
<gene>
    <name evidence="1" type="ORF">ACFORJ_06885</name>
</gene>
<reference evidence="2" key="1">
    <citation type="journal article" date="2019" name="Int. J. Syst. Evol. Microbiol.">
        <title>The Global Catalogue of Microorganisms (GCM) 10K type strain sequencing project: providing services to taxonomists for standard genome sequencing and annotation.</title>
        <authorList>
            <consortium name="The Broad Institute Genomics Platform"/>
            <consortium name="The Broad Institute Genome Sequencing Center for Infectious Disease"/>
            <person name="Wu L."/>
            <person name="Ma J."/>
        </authorList>
    </citation>
    <scope>NUCLEOTIDE SEQUENCE [LARGE SCALE GENOMIC DNA]</scope>
    <source>
        <strain evidence="2">CCUG 53252</strain>
    </source>
</reference>
<organism evidence="1 2">
    <name type="scientific">Corynebacterium hansenii</name>
    <dbReference type="NCBI Taxonomy" id="394964"/>
    <lineage>
        <taxon>Bacteria</taxon>
        <taxon>Bacillati</taxon>
        <taxon>Actinomycetota</taxon>
        <taxon>Actinomycetes</taxon>
        <taxon>Mycobacteriales</taxon>
        <taxon>Corynebacteriaceae</taxon>
        <taxon>Corynebacterium</taxon>
    </lineage>
</organism>
<dbReference type="RefSeq" id="WP_290289055.1">
    <property type="nucleotide sequence ID" value="NZ_CP047211.1"/>
</dbReference>
<protein>
    <submittedName>
        <fullName evidence="1">DUF3145 family protein</fullName>
    </submittedName>
</protein>
<evidence type="ECO:0000313" key="1">
    <source>
        <dbReference type="EMBL" id="MFC3849889.1"/>
    </source>
</evidence>
<keyword evidence="2" id="KW-1185">Reference proteome</keyword>
<comment type="caution">
    <text evidence="1">The sequence shown here is derived from an EMBL/GenBank/DDBJ whole genome shotgun (WGS) entry which is preliminary data.</text>
</comment>
<dbReference type="InterPro" id="IPR021491">
    <property type="entry name" value="DUF3145"/>
</dbReference>
<name>A0ABV7ZQ09_9CORY</name>
<proteinExistence type="predicted"/>
<evidence type="ECO:0000313" key="2">
    <source>
        <dbReference type="Proteomes" id="UP001595751"/>
    </source>
</evidence>
<dbReference type="Proteomes" id="UP001595751">
    <property type="component" value="Unassembled WGS sequence"/>
</dbReference>
<sequence>MSRHDSTGVLWIHAARPALTPHVAWALARAGLTLPDGTRPAASMWHARPEDDTRICAEIEWRGPAGAAARLVGDLARWPDLVFEITEDPAADVPGAQGERHCHVPALGTWSGVTDAAGDIQIGEQRLRAIMAAHRGDAAGMASALDAELGTAWDAALEPLRPGTAGFEPWDAVGFGQGTAMLDDANPDPATVSADITGAQGAVDDGAVQPAAGEYEGTACDVVELLSRRAVM</sequence>